<protein>
    <recommendedName>
        <fullName evidence="4">dihydroneopterin aldolase</fullName>
        <ecNumber evidence="4">4.1.2.25</ecNumber>
    </recommendedName>
    <alternativeName>
        <fullName evidence="7">7,8-dihydroneopterin aldolase</fullName>
    </alternativeName>
</protein>
<sequence length="136" mass="15465">MLAALSHPRLTDCRRLFLRNYEVRINIGVHDFEKRGEQRVVINVELFVPLALSTPVADKLDEVVDYDFMRSTIAQRVKRGHIHLQETLCDDVAAALLAHPNVRAVAVSTEKPDVYPDCDAVGVEVFRIKEDQKERA</sequence>
<dbReference type="SMART" id="SM00905">
    <property type="entry name" value="FolB"/>
    <property type="match status" value="1"/>
</dbReference>
<reference evidence="9" key="1">
    <citation type="submission" date="2016-01" db="EMBL/GenBank/DDBJ databases">
        <authorList>
            <person name="Peeters C."/>
        </authorList>
    </citation>
    <scope>NUCLEOTIDE SEQUENCE</scope>
    <source>
        <strain evidence="9">LMG 29322</strain>
    </source>
</reference>
<dbReference type="SUPFAM" id="SSF55620">
    <property type="entry name" value="Tetrahydrobiopterin biosynthesis enzymes-like"/>
    <property type="match status" value="1"/>
</dbReference>
<comment type="caution">
    <text evidence="9">The sequence shown here is derived from an EMBL/GenBank/DDBJ whole genome shotgun (WGS) entry which is preliminary data.</text>
</comment>
<dbReference type="InterPro" id="IPR006157">
    <property type="entry name" value="FolB_dom"/>
</dbReference>
<dbReference type="STRING" id="1777140.AWB79_06902"/>
<name>A0A158DES7_9BURK</name>
<dbReference type="InterPro" id="IPR043133">
    <property type="entry name" value="GTP-CH-I_C/QueF"/>
</dbReference>
<comment type="pathway">
    <text evidence="2">Cofactor biosynthesis; tetrahydrofolate biosynthesis; 2-amino-4-hydroxy-6-hydroxymethyl-7,8-dihydropteridine diphosphate from 7,8-dihydroneopterin triphosphate: step 3/4.</text>
</comment>
<evidence type="ECO:0000313" key="9">
    <source>
        <dbReference type="EMBL" id="SAK93058.1"/>
    </source>
</evidence>
<dbReference type="NCBIfam" id="TIGR00526">
    <property type="entry name" value="folB_dom"/>
    <property type="match status" value="1"/>
</dbReference>
<keyword evidence="5" id="KW-0289">Folate biosynthesis</keyword>
<dbReference type="GO" id="GO:0046656">
    <property type="term" value="P:folic acid biosynthetic process"/>
    <property type="evidence" value="ECO:0007669"/>
    <property type="project" value="UniProtKB-KW"/>
</dbReference>
<dbReference type="Gene3D" id="3.30.1130.10">
    <property type="match status" value="1"/>
</dbReference>
<dbReference type="InterPro" id="IPR006156">
    <property type="entry name" value="Dihydroneopterin_aldolase"/>
</dbReference>
<evidence type="ECO:0000256" key="1">
    <source>
        <dbReference type="ARBA" id="ARBA00001353"/>
    </source>
</evidence>
<dbReference type="GO" id="GO:0004150">
    <property type="term" value="F:dihydroneopterin aldolase activity"/>
    <property type="evidence" value="ECO:0007669"/>
    <property type="project" value="UniProtKB-EC"/>
</dbReference>
<comment type="similarity">
    <text evidence="3">Belongs to the DHNA family.</text>
</comment>
<keyword evidence="6" id="KW-0456">Lyase</keyword>
<organism evidence="9 10">
    <name type="scientific">Caballeronia hypogeia</name>
    <dbReference type="NCBI Taxonomy" id="1777140"/>
    <lineage>
        <taxon>Bacteria</taxon>
        <taxon>Pseudomonadati</taxon>
        <taxon>Pseudomonadota</taxon>
        <taxon>Betaproteobacteria</taxon>
        <taxon>Burkholderiales</taxon>
        <taxon>Burkholderiaceae</taxon>
        <taxon>Caballeronia</taxon>
    </lineage>
</organism>
<evidence type="ECO:0000256" key="3">
    <source>
        <dbReference type="ARBA" id="ARBA00005708"/>
    </source>
</evidence>
<evidence type="ECO:0000256" key="6">
    <source>
        <dbReference type="ARBA" id="ARBA00023239"/>
    </source>
</evidence>
<dbReference type="PANTHER" id="PTHR42844:SF1">
    <property type="entry name" value="DIHYDRONEOPTERIN ALDOLASE 1-RELATED"/>
    <property type="match status" value="1"/>
</dbReference>
<dbReference type="GO" id="GO:0005737">
    <property type="term" value="C:cytoplasm"/>
    <property type="evidence" value="ECO:0007669"/>
    <property type="project" value="TreeGrafter"/>
</dbReference>
<evidence type="ECO:0000259" key="8">
    <source>
        <dbReference type="SMART" id="SM00905"/>
    </source>
</evidence>
<feature type="domain" description="Dihydroneopterin aldolase/epimerase" evidence="8">
    <location>
        <begin position="16"/>
        <end position="127"/>
    </location>
</feature>
<evidence type="ECO:0000256" key="2">
    <source>
        <dbReference type="ARBA" id="ARBA00005013"/>
    </source>
</evidence>
<evidence type="ECO:0000256" key="7">
    <source>
        <dbReference type="ARBA" id="ARBA00032903"/>
    </source>
</evidence>
<dbReference type="AlphaFoldDB" id="A0A158DES7"/>
<dbReference type="OrthoDB" id="8774845at2"/>
<gene>
    <name evidence="9" type="ORF">AWB79_06902</name>
</gene>
<dbReference type="RefSeq" id="WP_061171908.1">
    <property type="nucleotide sequence ID" value="NZ_FCOA02000041.1"/>
</dbReference>
<dbReference type="EC" id="4.1.2.25" evidence="4"/>
<accession>A0A158DES7</accession>
<keyword evidence="10" id="KW-1185">Reference proteome</keyword>
<dbReference type="PANTHER" id="PTHR42844">
    <property type="entry name" value="DIHYDRONEOPTERIN ALDOLASE 1-RELATED"/>
    <property type="match status" value="1"/>
</dbReference>
<dbReference type="Proteomes" id="UP000054851">
    <property type="component" value="Unassembled WGS sequence"/>
</dbReference>
<dbReference type="EMBL" id="FCOA02000041">
    <property type="protein sequence ID" value="SAK93058.1"/>
    <property type="molecule type" value="Genomic_DNA"/>
</dbReference>
<comment type="catalytic activity">
    <reaction evidence="1">
        <text>7,8-dihydroneopterin = 6-hydroxymethyl-7,8-dihydropterin + glycolaldehyde</text>
        <dbReference type="Rhea" id="RHEA:10540"/>
        <dbReference type="ChEBI" id="CHEBI:17001"/>
        <dbReference type="ChEBI" id="CHEBI:17071"/>
        <dbReference type="ChEBI" id="CHEBI:44841"/>
        <dbReference type="EC" id="4.1.2.25"/>
    </reaction>
</comment>
<evidence type="ECO:0000256" key="5">
    <source>
        <dbReference type="ARBA" id="ARBA00022909"/>
    </source>
</evidence>
<evidence type="ECO:0000313" key="10">
    <source>
        <dbReference type="Proteomes" id="UP000054851"/>
    </source>
</evidence>
<dbReference type="Pfam" id="PF02152">
    <property type="entry name" value="FolB"/>
    <property type="match status" value="1"/>
</dbReference>
<evidence type="ECO:0000256" key="4">
    <source>
        <dbReference type="ARBA" id="ARBA00013043"/>
    </source>
</evidence>
<proteinExistence type="inferred from homology"/>